<feature type="compositionally biased region" description="Low complexity" evidence="1">
    <location>
        <begin position="105"/>
        <end position="115"/>
    </location>
</feature>
<sequence length="225" mass="25222">MKKQAYNIIKTKDSRTQQQSNLNKYKEARFKISPQEFEDHIIGEIVSLKYVSEHGSSESAGYLLRESSLRGRLRSNLVYIMQQHSKGSSEGSSIIPEVLDKLKDNSGSSSNSLSGSDDEVQDVSSDEENKADENKANAEVIQSMMDVPIYQEDPAVQRTPLFDIAISMVTEKTTSKPTPLTTQAEVTNVSESVSSLKFEQRPTELEKKVEAIPKRAWTEKDQKTD</sequence>
<evidence type="ECO:0000313" key="3">
    <source>
        <dbReference type="Proteomes" id="UP001151760"/>
    </source>
</evidence>
<feature type="region of interest" description="Disordered" evidence="1">
    <location>
        <begin position="102"/>
        <end position="135"/>
    </location>
</feature>
<feature type="compositionally biased region" description="Acidic residues" evidence="1">
    <location>
        <begin position="116"/>
        <end position="126"/>
    </location>
</feature>
<protein>
    <submittedName>
        <fullName evidence="2">Uncharacterized protein</fullName>
    </submittedName>
</protein>
<reference evidence="2" key="1">
    <citation type="journal article" date="2022" name="Int. J. Mol. Sci.">
        <title>Draft Genome of Tanacetum Coccineum: Genomic Comparison of Closely Related Tanacetum-Family Plants.</title>
        <authorList>
            <person name="Yamashiro T."/>
            <person name="Shiraishi A."/>
            <person name="Nakayama K."/>
            <person name="Satake H."/>
        </authorList>
    </citation>
    <scope>NUCLEOTIDE SEQUENCE</scope>
</reference>
<keyword evidence="3" id="KW-1185">Reference proteome</keyword>
<gene>
    <name evidence="2" type="ORF">Tco_1122074</name>
</gene>
<evidence type="ECO:0000313" key="2">
    <source>
        <dbReference type="EMBL" id="GJU05644.1"/>
    </source>
</evidence>
<proteinExistence type="predicted"/>
<organism evidence="2 3">
    <name type="scientific">Tanacetum coccineum</name>
    <dbReference type="NCBI Taxonomy" id="301880"/>
    <lineage>
        <taxon>Eukaryota</taxon>
        <taxon>Viridiplantae</taxon>
        <taxon>Streptophyta</taxon>
        <taxon>Embryophyta</taxon>
        <taxon>Tracheophyta</taxon>
        <taxon>Spermatophyta</taxon>
        <taxon>Magnoliopsida</taxon>
        <taxon>eudicotyledons</taxon>
        <taxon>Gunneridae</taxon>
        <taxon>Pentapetalae</taxon>
        <taxon>asterids</taxon>
        <taxon>campanulids</taxon>
        <taxon>Asterales</taxon>
        <taxon>Asteraceae</taxon>
        <taxon>Asteroideae</taxon>
        <taxon>Anthemideae</taxon>
        <taxon>Anthemidinae</taxon>
        <taxon>Tanacetum</taxon>
    </lineage>
</organism>
<evidence type="ECO:0000256" key="1">
    <source>
        <dbReference type="SAM" id="MobiDB-lite"/>
    </source>
</evidence>
<reference evidence="2" key="2">
    <citation type="submission" date="2022-01" db="EMBL/GenBank/DDBJ databases">
        <authorList>
            <person name="Yamashiro T."/>
            <person name="Shiraishi A."/>
            <person name="Satake H."/>
            <person name="Nakayama K."/>
        </authorList>
    </citation>
    <scope>NUCLEOTIDE SEQUENCE</scope>
</reference>
<comment type="caution">
    <text evidence="2">The sequence shown here is derived from an EMBL/GenBank/DDBJ whole genome shotgun (WGS) entry which is preliminary data.</text>
</comment>
<dbReference type="Proteomes" id="UP001151760">
    <property type="component" value="Unassembled WGS sequence"/>
</dbReference>
<name>A0ABQ5IZP6_9ASTR</name>
<dbReference type="EMBL" id="BQNB010021366">
    <property type="protein sequence ID" value="GJU05644.1"/>
    <property type="molecule type" value="Genomic_DNA"/>
</dbReference>
<accession>A0ABQ5IZP6</accession>